<dbReference type="AlphaFoldDB" id="A0A1T4XXR9"/>
<reference evidence="3" key="1">
    <citation type="submission" date="2017-02" db="EMBL/GenBank/DDBJ databases">
        <authorList>
            <person name="Varghese N."/>
            <person name="Submissions S."/>
        </authorList>
    </citation>
    <scope>NUCLEOTIDE SEQUENCE [LARGE SCALE GENOMIC DNA]</scope>
    <source>
        <strain evidence="3">ATCC 700200</strain>
    </source>
</reference>
<organism evidence="2 3">
    <name type="scientific">Prosthecobacter debontii</name>
    <dbReference type="NCBI Taxonomy" id="48467"/>
    <lineage>
        <taxon>Bacteria</taxon>
        <taxon>Pseudomonadati</taxon>
        <taxon>Verrucomicrobiota</taxon>
        <taxon>Verrucomicrobiia</taxon>
        <taxon>Verrucomicrobiales</taxon>
        <taxon>Verrucomicrobiaceae</taxon>
        <taxon>Prosthecobacter</taxon>
    </lineage>
</organism>
<feature type="compositionally biased region" description="Basic residues" evidence="1">
    <location>
        <begin position="43"/>
        <end position="52"/>
    </location>
</feature>
<name>A0A1T4XXR9_9BACT</name>
<evidence type="ECO:0000256" key="1">
    <source>
        <dbReference type="SAM" id="MobiDB-lite"/>
    </source>
</evidence>
<sequence length="96" mass="10810">MSQICGQDRGRSSPQLFRGAKGEVRGRESPVSTLSSHVDIKHQRGLKGRRIQPRPQGLGNPERRRSTPRRALKERGNGRHVFTSHSLSRDPSGRDF</sequence>
<accession>A0A1T4XXR9</accession>
<evidence type="ECO:0000313" key="3">
    <source>
        <dbReference type="Proteomes" id="UP000190774"/>
    </source>
</evidence>
<dbReference type="EMBL" id="FUYE01000006">
    <property type="protein sequence ID" value="SKA94369.1"/>
    <property type="molecule type" value="Genomic_DNA"/>
</dbReference>
<keyword evidence="3" id="KW-1185">Reference proteome</keyword>
<feature type="region of interest" description="Disordered" evidence="1">
    <location>
        <begin position="1"/>
        <end position="96"/>
    </location>
</feature>
<proteinExistence type="predicted"/>
<feature type="compositionally biased region" description="Basic and acidic residues" evidence="1">
    <location>
        <begin position="61"/>
        <end position="77"/>
    </location>
</feature>
<gene>
    <name evidence="2" type="ORF">SAMN02745166_02149</name>
</gene>
<dbReference type="Proteomes" id="UP000190774">
    <property type="component" value="Unassembled WGS sequence"/>
</dbReference>
<feature type="compositionally biased region" description="Basic and acidic residues" evidence="1">
    <location>
        <begin position="87"/>
        <end position="96"/>
    </location>
</feature>
<protein>
    <submittedName>
        <fullName evidence="2">Uncharacterized protein</fullName>
    </submittedName>
</protein>
<evidence type="ECO:0000313" key="2">
    <source>
        <dbReference type="EMBL" id="SKA94369.1"/>
    </source>
</evidence>